<name>A0A395XAD1_9FIRM</name>
<keyword evidence="1" id="KW-0328">Glycosyltransferase</keyword>
<evidence type="ECO:0000313" key="6">
    <source>
        <dbReference type="EMBL" id="RGV65086.1"/>
    </source>
</evidence>
<sequence>MMEKILTISIAAYNAELDIKRCLDSFISTNVLEELELIVVNDGSKDNTLNVAKQYEKKYPGIIKVIDKKNGGHGSTINASIKEATGKYYKIVDSDDWIDPEELEKLVFWLRNNDADLVLTPYKCVNADKIEDFELIYPYDAMMEIKKITNIEKKSNIIVYMHSTTFKKEVIKRMGPIIDENCFYVDLEYTIFPLYYIKNFVCLDYIVYQYLLGTDEQSMNIKNMIKRRNQHLKVVTRIINYYSDKKRTLKEPVQEIILNRIHSAILSQYKIYANMEPKESIAEVKKFDMWLKQFPELYTGAQGRFMKIIYLNRATRFMFYAPIIRILKIMHLEPKI</sequence>
<dbReference type="EMBL" id="QRSS01000001">
    <property type="protein sequence ID" value="RGQ07858.1"/>
    <property type="molecule type" value="Genomic_DNA"/>
</dbReference>
<dbReference type="EMBL" id="QSJW01000003">
    <property type="protein sequence ID" value="RHE14037.1"/>
    <property type="molecule type" value="Genomic_DNA"/>
</dbReference>
<dbReference type="RefSeq" id="WP_005423466.1">
    <property type="nucleotide sequence ID" value="NZ_JAJCRF010000007.1"/>
</dbReference>
<protein>
    <submittedName>
        <fullName evidence="6">Glycosyltransferase family 2 protein</fullName>
    </submittedName>
</protein>
<dbReference type="EMBL" id="QRZI01000003">
    <property type="protein sequence ID" value="RGV65086.1"/>
    <property type="molecule type" value="Genomic_DNA"/>
</dbReference>
<evidence type="ECO:0000313" key="11">
    <source>
        <dbReference type="Proteomes" id="UP000284644"/>
    </source>
</evidence>
<dbReference type="Proteomes" id="UP000284644">
    <property type="component" value="Unassembled WGS sequence"/>
</dbReference>
<dbReference type="Gene3D" id="3.90.550.10">
    <property type="entry name" value="Spore Coat Polysaccharide Biosynthesis Protein SpsA, Chain A"/>
    <property type="match status" value="1"/>
</dbReference>
<dbReference type="Proteomes" id="UP000265828">
    <property type="component" value="Unassembled WGS sequence"/>
</dbReference>
<evidence type="ECO:0000313" key="7">
    <source>
        <dbReference type="EMBL" id="RHE14037.1"/>
    </source>
</evidence>
<evidence type="ECO:0000256" key="1">
    <source>
        <dbReference type="ARBA" id="ARBA00022676"/>
    </source>
</evidence>
<evidence type="ECO:0000313" key="4">
    <source>
        <dbReference type="EMBL" id="RGN07732.1"/>
    </source>
</evidence>
<dbReference type="Proteomes" id="UP000261222">
    <property type="component" value="Unassembled WGS sequence"/>
</dbReference>
<dbReference type="Pfam" id="PF00535">
    <property type="entry name" value="Glycos_transf_2"/>
    <property type="match status" value="1"/>
</dbReference>
<dbReference type="PANTHER" id="PTHR22916">
    <property type="entry name" value="GLYCOSYLTRANSFERASE"/>
    <property type="match status" value="1"/>
</dbReference>
<dbReference type="PANTHER" id="PTHR22916:SF51">
    <property type="entry name" value="GLYCOSYLTRANSFERASE EPSH-RELATED"/>
    <property type="match status" value="1"/>
</dbReference>
<reference evidence="8 9" key="1">
    <citation type="submission" date="2018-08" db="EMBL/GenBank/DDBJ databases">
        <title>A genome reference for cultivated species of the human gut microbiota.</title>
        <authorList>
            <person name="Zou Y."/>
            <person name="Xue W."/>
            <person name="Luo G."/>
        </authorList>
    </citation>
    <scope>NUCLEOTIDE SEQUENCE [LARGE SCALE GENOMIC DNA]</scope>
    <source>
        <strain evidence="6 9">AF14-23</strain>
        <strain evidence="5 10">AF29-2BH</strain>
        <strain evidence="7 11">AM29-25AC</strain>
        <strain evidence="4 8">OM06-11AA</strain>
    </source>
</reference>
<evidence type="ECO:0000313" key="10">
    <source>
        <dbReference type="Proteomes" id="UP000283585"/>
    </source>
</evidence>
<dbReference type="SUPFAM" id="SSF53448">
    <property type="entry name" value="Nucleotide-diphospho-sugar transferases"/>
    <property type="match status" value="1"/>
</dbReference>
<evidence type="ECO:0000259" key="3">
    <source>
        <dbReference type="Pfam" id="PF00535"/>
    </source>
</evidence>
<evidence type="ECO:0000313" key="9">
    <source>
        <dbReference type="Proteomes" id="UP000265828"/>
    </source>
</evidence>
<dbReference type="CDD" id="cd00761">
    <property type="entry name" value="Glyco_tranf_GTA_type"/>
    <property type="match status" value="1"/>
</dbReference>
<comment type="caution">
    <text evidence="6">The sequence shown here is derived from an EMBL/GenBank/DDBJ whole genome shotgun (WGS) entry which is preliminary data.</text>
</comment>
<evidence type="ECO:0000313" key="5">
    <source>
        <dbReference type="EMBL" id="RGQ07858.1"/>
    </source>
</evidence>
<dbReference type="InterPro" id="IPR029044">
    <property type="entry name" value="Nucleotide-diphossugar_trans"/>
</dbReference>
<feature type="domain" description="Glycosyltransferase 2-like" evidence="3">
    <location>
        <begin position="8"/>
        <end position="173"/>
    </location>
</feature>
<proteinExistence type="predicted"/>
<dbReference type="EMBL" id="QSUB01000001">
    <property type="protein sequence ID" value="RGN07732.1"/>
    <property type="molecule type" value="Genomic_DNA"/>
</dbReference>
<dbReference type="InterPro" id="IPR001173">
    <property type="entry name" value="Glyco_trans_2-like"/>
</dbReference>
<organism evidence="6 9">
    <name type="scientific">Blautia obeum</name>
    <dbReference type="NCBI Taxonomy" id="40520"/>
    <lineage>
        <taxon>Bacteria</taxon>
        <taxon>Bacillati</taxon>
        <taxon>Bacillota</taxon>
        <taxon>Clostridia</taxon>
        <taxon>Lachnospirales</taxon>
        <taxon>Lachnospiraceae</taxon>
        <taxon>Blautia</taxon>
    </lineage>
</organism>
<keyword evidence="2 6" id="KW-0808">Transferase</keyword>
<gene>
    <name evidence="7" type="ORF">DW767_05815</name>
    <name evidence="6" type="ORF">DWW07_05410</name>
    <name evidence="5" type="ORF">DWZ12_01280</name>
    <name evidence="4" type="ORF">DXB81_04340</name>
</gene>
<accession>A0A395XAD1</accession>
<evidence type="ECO:0000313" key="8">
    <source>
        <dbReference type="Proteomes" id="UP000261222"/>
    </source>
</evidence>
<evidence type="ECO:0000256" key="2">
    <source>
        <dbReference type="ARBA" id="ARBA00022679"/>
    </source>
</evidence>
<dbReference type="AlphaFoldDB" id="A0A395XAD1"/>
<dbReference type="GO" id="GO:0016757">
    <property type="term" value="F:glycosyltransferase activity"/>
    <property type="evidence" value="ECO:0007669"/>
    <property type="project" value="UniProtKB-KW"/>
</dbReference>
<dbReference type="Proteomes" id="UP000283585">
    <property type="component" value="Unassembled WGS sequence"/>
</dbReference>